<evidence type="ECO:0000259" key="7">
    <source>
        <dbReference type="PROSITE" id="PS50048"/>
    </source>
</evidence>
<evidence type="ECO:0000256" key="3">
    <source>
        <dbReference type="ARBA" id="ARBA00023125"/>
    </source>
</evidence>
<dbReference type="PANTHER" id="PTHR47424">
    <property type="entry name" value="REGULATORY PROTEIN GAL4"/>
    <property type="match status" value="1"/>
</dbReference>
<dbReference type="SMART" id="SM00066">
    <property type="entry name" value="GAL4"/>
    <property type="match status" value="1"/>
</dbReference>
<keyword evidence="4" id="KW-0804">Transcription</keyword>
<evidence type="ECO:0000256" key="1">
    <source>
        <dbReference type="ARBA" id="ARBA00022723"/>
    </source>
</evidence>
<dbReference type="OrthoDB" id="47007at2759"/>
<dbReference type="GO" id="GO:0006351">
    <property type="term" value="P:DNA-templated transcription"/>
    <property type="evidence" value="ECO:0007669"/>
    <property type="project" value="InterPro"/>
</dbReference>
<evidence type="ECO:0000313" key="8">
    <source>
        <dbReference type="EMBL" id="PGH20105.1"/>
    </source>
</evidence>
<dbReference type="GO" id="GO:0005634">
    <property type="term" value="C:nucleus"/>
    <property type="evidence" value="ECO:0007669"/>
    <property type="project" value="TreeGrafter"/>
</dbReference>
<accession>A0A2B7YFQ3</accession>
<evidence type="ECO:0000256" key="2">
    <source>
        <dbReference type="ARBA" id="ARBA00023015"/>
    </source>
</evidence>
<keyword evidence="3" id="KW-0238">DNA-binding</keyword>
<dbReference type="PROSITE" id="PS50048">
    <property type="entry name" value="ZN2_CY6_FUNGAL_2"/>
    <property type="match status" value="1"/>
</dbReference>
<dbReference type="GO" id="GO:0000435">
    <property type="term" value="P:positive regulation of transcription from RNA polymerase II promoter by galactose"/>
    <property type="evidence" value="ECO:0007669"/>
    <property type="project" value="TreeGrafter"/>
</dbReference>
<dbReference type="Gene3D" id="4.10.240.10">
    <property type="entry name" value="Zn(2)-C6 fungal-type DNA-binding domain"/>
    <property type="match status" value="1"/>
</dbReference>
<evidence type="ECO:0000256" key="5">
    <source>
        <dbReference type="ARBA" id="ARBA00023242"/>
    </source>
</evidence>
<dbReference type="PANTHER" id="PTHR47424:SF9">
    <property type="entry name" value="TAH-2"/>
    <property type="match status" value="1"/>
</dbReference>
<organism evidence="8 9">
    <name type="scientific">Polytolypa hystricis (strain UAMH7299)</name>
    <dbReference type="NCBI Taxonomy" id="1447883"/>
    <lineage>
        <taxon>Eukaryota</taxon>
        <taxon>Fungi</taxon>
        <taxon>Dikarya</taxon>
        <taxon>Ascomycota</taxon>
        <taxon>Pezizomycotina</taxon>
        <taxon>Eurotiomycetes</taxon>
        <taxon>Eurotiomycetidae</taxon>
        <taxon>Onygenales</taxon>
        <taxon>Onygenales incertae sedis</taxon>
        <taxon>Polytolypa</taxon>
    </lineage>
</organism>
<proteinExistence type="predicted"/>
<feature type="compositionally biased region" description="Polar residues" evidence="6">
    <location>
        <begin position="637"/>
        <end position="653"/>
    </location>
</feature>
<comment type="caution">
    <text evidence="8">The sequence shown here is derived from an EMBL/GenBank/DDBJ whole genome shotgun (WGS) entry which is preliminary data.</text>
</comment>
<dbReference type="SMART" id="SM00906">
    <property type="entry name" value="Fungal_trans"/>
    <property type="match status" value="1"/>
</dbReference>
<gene>
    <name evidence="8" type="ORF">AJ80_03673</name>
</gene>
<keyword evidence="1" id="KW-0479">Metal-binding</keyword>
<dbReference type="InterPro" id="IPR007219">
    <property type="entry name" value="XnlR_reg_dom"/>
</dbReference>
<sequence length="830" mass="91277">MPREGTPQRPRVRCARACDSCKRRKEKCNGEQPCTLCIRRGKRAECHFSNVPARAFRASRRASSAVASSTPPSSASAAVAASSSSSKEAFRLSEDMLSTGKSDIAIAQLLNSVEDNSGSLEASRSEPEGTAPVPKVARLLRAGQGTFMYVGDSANVSFLQSVRRITSFTIGPCDLTTDELRHSFREMLPDPAATNVEGLDLTPDYDQAERFVHHYVLATSGLLDLIDVDDFLQSLAAWVENPARERDPASAMFYLVLAIGAQATGFESTQTLAEQYFTLGRKLASSAFGDVPSLLTIKTYILVTMYMLGACRRNAAFMNLGIAVRAAYALGIHRSSANSLFYERERRDRDSAWKSLRVMDLFLSASLGRPPATSDFEYDRSGDESPAGELCRASPEEKFSVAVVLLYRICECILTDVYKKQVVSIQVAEDISLRFRAWAGNLPPSLQLHSFADEPNDTTDLRAVLAASHVIQAYYWSIILLTRPFLIFQVSQHVRKRRDPNHYHSVEDSRISIFADACVDSALRALDLAHSLRRFTALPKRLPFMVTYTFNAALALGAAVFADYDTTLLLEEGLNKAEEFLGTFLPHDMHASRYAQILKYLRIAVTEYANRRNRQSMDRRSEKVNQLFGSVERRPGRNSTEQQTPVPPSSTSGGALHQTNTTSTSSTTNMNYNYIPTSHNNSHNNTTSTYQPKNPTPTPTHANSFPSPISAQGPVHVPVSGDNTWDDIPSLTTHPAHSPGSEPFRHLHNQHQQSGNNIAISTLTTTGIPIAADPRLDFHHDHQLLRDRMMGLEGGGGIGGGDGCGFSPPMLDAVFPEDGLFYMESLPPGA</sequence>
<dbReference type="Proteomes" id="UP000224634">
    <property type="component" value="Unassembled WGS sequence"/>
</dbReference>
<dbReference type="EMBL" id="PDNA01000042">
    <property type="protein sequence ID" value="PGH20105.1"/>
    <property type="molecule type" value="Genomic_DNA"/>
</dbReference>
<feature type="domain" description="Zn(2)-C6 fungal-type" evidence="7">
    <location>
        <begin position="17"/>
        <end position="48"/>
    </location>
</feature>
<dbReference type="InterPro" id="IPR001138">
    <property type="entry name" value="Zn2Cys6_DnaBD"/>
</dbReference>
<feature type="region of interest" description="Disordered" evidence="6">
    <location>
        <begin position="627"/>
        <end position="710"/>
    </location>
</feature>
<dbReference type="Pfam" id="PF04082">
    <property type="entry name" value="Fungal_trans"/>
    <property type="match status" value="1"/>
</dbReference>
<dbReference type="CDD" id="cd00067">
    <property type="entry name" value="GAL4"/>
    <property type="match status" value="1"/>
</dbReference>
<evidence type="ECO:0000313" key="9">
    <source>
        <dbReference type="Proteomes" id="UP000224634"/>
    </source>
</evidence>
<dbReference type="GO" id="GO:0000981">
    <property type="term" value="F:DNA-binding transcription factor activity, RNA polymerase II-specific"/>
    <property type="evidence" value="ECO:0007669"/>
    <property type="project" value="InterPro"/>
</dbReference>
<dbReference type="GO" id="GO:0000978">
    <property type="term" value="F:RNA polymerase II cis-regulatory region sequence-specific DNA binding"/>
    <property type="evidence" value="ECO:0007669"/>
    <property type="project" value="TreeGrafter"/>
</dbReference>
<evidence type="ECO:0000256" key="6">
    <source>
        <dbReference type="SAM" id="MobiDB-lite"/>
    </source>
</evidence>
<feature type="compositionally biased region" description="Low complexity" evidence="6">
    <location>
        <begin position="677"/>
        <end position="689"/>
    </location>
</feature>
<dbReference type="InterPro" id="IPR036864">
    <property type="entry name" value="Zn2-C6_fun-type_DNA-bd_sf"/>
</dbReference>
<name>A0A2B7YFQ3_POLH7</name>
<dbReference type="GO" id="GO:0008270">
    <property type="term" value="F:zinc ion binding"/>
    <property type="evidence" value="ECO:0007669"/>
    <property type="project" value="InterPro"/>
</dbReference>
<protein>
    <recommendedName>
        <fullName evidence="7">Zn(2)-C6 fungal-type domain-containing protein</fullName>
    </recommendedName>
</protein>
<reference evidence="8 9" key="1">
    <citation type="submission" date="2017-10" db="EMBL/GenBank/DDBJ databases">
        <title>Comparative genomics in systemic dimorphic fungi from Ajellomycetaceae.</title>
        <authorList>
            <person name="Munoz J.F."/>
            <person name="Mcewen J.G."/>
            <person name="Clay O.K."/>
            <person name="Cuomo C.A."/>
        </authorList>
    </citation>
    <scope>NUCLEOTIDE SEQUENCE [LARGE SCALE GENOMIC DNA]</scope>
    <source>
        <strain evidence="8 9">UAMH7299</strain>
    </source>
</reference>
<dbReference type="PROSITE" id="PS00463">
    <property type="entry name" value="ZN2_CY6_FUNGAL_1"/>
    <property type="match status" value="1"/>
</dbReference>
<dbReference type="InterPro" id="IPR051127">
    <property type="entry name" value="Fungal_SecMet_Regulators"/>
</dbReference>
<keyword evidence="2" id="KW-0805">Transcription regulation</keyword>
<evidence type="ECO:0000256" key="4">
    <source>
        <dbReference type="ARBA" id="ARBA00023163"/>
    </source>
</evidence>
<dbReference type="AlphaFoldDB" id="A0A2B7YFQ3"/>
<dbReference type="CDD" id="cd12148">
    <property type="entry name" value="fungal_TF_MHR"/>
    <property type="match status" value="1"/>
</dbReference>
<dbReference type="Pfam" id="PF00172">
    <property type="entry name" value="Zn_clus"/>
    <property type="match status" value="1"/>
</dbReference>
<dbReference type="STRING" id="1447883.A0A2B7YFQ3"/>
<keyword evidence="9" id="KW-1185">Reference proteome</keyword>
<dbReference type="SUPFAM" id="SSF57701">
    <property type="entry name" value="Zn2/Cys6 DNA-binding domain"/>
    <property type="match status" value="1"/>
</dbReference>
<feature type="compositionally biased region" description="Low complexity" evidence="6">
    <location>
        <begin position="659"/>
        <end position="669"/>
    </location>
</feature>
<feature type="compositionally biased region" description="Polar residues" evidence="6">
    <location>
        <begin position="699"/>
        <end position="710"/>
    </location>
</feature>
<keyword evidence="5" id="KW-0539">Nucleus</keyword>